<feature type="region of interest" description="Disordered" evidence="6">
    <location>
        <begin position="574"/>
        <end position="654"/>
    </location>
</feature>
<keyword evidence="5" id="KW-0539">Nucleus</keyword>
<feature type="compositionally biased region" description="Basic and acidic residues" evidence="6">
    <location>
        <begin position="633"/>
        <end position="645"/>
    </location>
</feature>
<evidence type="ECO:0000256" key="4">
    <source>
        <dbReference type="ARBA" id="ARBA00023163"/>
    </source>
</evidence>
<dbReference type="GO" id="GO:0005634">
    <property type="term" value="C:nucleus"/>
    <property type="evidence" value="ECO:0007669"/>
    <property type="project" value="UniProtKB-SubCell"/>
</dbReference>
<dbReference type="VEuPathDB" id="FungiDB:F4678DRAFT_312016"/>
<feature type="compositionally biased region" description="Low complexity" evidence="6">
    <location>
        <begin position="608"/>
        <end position="625"/>
    </location>
</feature>
<feature type="domain" description="Grh/CP2 DB" evidence="7">
    <location>
        <begin position="259"/>
        <end position="522"/>
    </location>
</feature>
<evidence type="ECO:0000313" key="9">
    <source>
        <dbReference type="Proteomes" id="UP001148614"/>
    </source>
</evidence>
<dbReference type="PANTHER" id="PTHR11037:SF20">
    <property type="entry name" value="PROTEIN GRAINYHEAD"/>
    <property type="match status" value="1"/>
</dbReference>
<accession>A0A9W8THC5</accession>
<gene>
    <name evidence="8" type="ORF">NPX13_g9591</name>
</gene>
<feature type="region of interest" description="Disordered" evidence="6">
    <location>
        <begin position="483"/>
        <end position="540"/>
    </location>
</feature>
<comment type="subcellular location">
    <subcellularLocation>
        <location evidence="1">Nucleus</location>
    </subcellularLocation>
</comment>
<keyword evidence="3" id="KW-0238">DNA-binding</keyword>
<evidence type="ECO:0000256" key="5">
    <source>
        <dbReference type="ARBA" id="ARBA00023242"/>
    </source>
</evidence>
<organism evidence="8 9">
    <name type="scientific">Xylaria arbuscula</name>
    <dbReference type="NCBI Taxonomy" id="114810"/>
    <lineage>
        <taxon>Eukaryota</taxon>
        <taxon>Fungi</taxon>
        <taxon>Dikarya</taxon>
        <taxon>Ascomycota</taxon>
        <taxon>Pezizomycotina</taxon>
        <taxon>Sordariomycetes</taxon>
        <taxon>Xylariomycetidae</taxon>
        <taxon>Xylariales</taxon>
        <taxon>Xylariaceae</taxon>
        <taxon>Xylaria</taxon>
    </lineage>
</organism>
<dbReference type="AlphaFoldDB" id="A0A9W8THC5"/>
<name>A0A9W8THC5_9PEZI</name>
<keyword evidence="4" id="KW-0804">Transcription</keyword>
<dbReference type="PANTHER" id="PTHR11037">
    <property type="entry name" value="TRANSCRIPTION FACTOR CP2"/>
    <property type="match status" value="1"/>
</dbReference>
<evidence type="ECO:0000256" key="2">
    <source>
        <dbReference type="ARBA" id="ARBA00023015"/>
    </source>
</evidence>
<sequence length="810" mass="89002">MFSQRTSSQKPGEELVASFRQHYPNLGVPGAVSSAAASQPPLAANSHASGQMPTSDRHHVAPEAFRDQDPTPRASEPHGFRLTPSLFDTSSSHFNAFLSQPQGLYTPTPGGTNTLYHPQAGDLHTPTIMGGVGINTPLSLSTNDGTIHAGPSGMLDMAHFQQPVMPPQAFYPQQFHTNISPFVHAAPQQPTFAPSSFVHHDTGYETMDHDDPHGSEGRVERMGSLSAPFHSQSPQQMDFTAAQYSLSMPRPHSLPHNPSKFRFLCTLNAATAMIKHSDEIPVTYLNKGQVYSLNIVDTSSQMPVPGTKYRTFIRISFEDEQQRQRPGACWTLWKDGRGLSEAYHRDGKLLAVEYVESGSQPAEGDDRKTRIQLEQASFDGFCVTWTPGANNGNGVECTIQVRFNFLSTDFSHSKGVKGIPVRLCAKTSVASTAESPPPEEPVFEICYCKVKLFRDHGAERKLANDVLHVKKTIEKLTQQLNQAQAGGKDFGKRKRGNAHAKAQDHQRSGPGKAPKHKRTWSMSSASSADGGTGGNPRSSVEDELVQKLQNYSDMFSSNRSFSILYLRGDESDDPDTHPVALAGGIPDASGADLRDRSAWRSRSERNSVAESNASPSPSSVSIQSQATGATPWLERRGGNESRRMSDQPVKVQVKSEDDGNLSCWIEALGVDHSYQPPAEKPPKSIAVFYIKKKPTLQSETSDLHKAVYLSERTLSNFVSRVLAKWNLDATRFTRAVRILEGDLVIEMDNDVIRELSEGQAMTLEVAEVQVDMPQPNTDWDLMPVEVPEMDGNSAHSAYRTTAGYELRFSF</sequence>
<dbReference type="InterPro" id="IPR040167">
    <property type="entry name" value="TF_CP2-like"/>
</dbReference>
<feature type="compositionally biased region" description="Basic and acidic residues" evidence="6">
    <location>
        <begin position="592"/>
        <end position="607"/>
    </location>
</feature>
<feature type="compositionally biased region" description="Low complexity" evidence="6">
    <location>
        <begin position="26"/>
        <end position="44"/>
    </location>
</feature>
<keyword evidence="9" id="KW-1185">Reference proteome</keyword>
<evidence type="ECO:0000256" key="1">
    <source>
        <dbReference type="ARBA" id="ARBA00004123"/>
    </source>
</evidence>
<reference evidence="8" key="1">
    <citation type="submission" date="2022-07" db="EMBL/GenBank/DDBJ databases">
        <title>Genome Sequence of Xylaria arbuscula.</title>
        <authorList>
            <person name="Buettner E."/>
        </authorList>
    </citation>
    <scope>NUCLEOTIDE SEQUENCE</scope>
    <source>
        <strain evidence="8">VT107</strain>
    </source>
</reference>
<proteinExistence type="predicted"/>
<dbReference type="InterPro" id="IPR057520">
    <property type="entry name" value="GRHL1/CP2_C"/>
</dbReference>
<keyword evidence="2" id="KW-0805">Transcription regulation</keyword>
<evidence type="ECO:0000313" key="8">
    <source>
        <dbReference type="EMBL" id="KAJ3559066.1"/>
    </source>
</evidence>
<evidence type="ECO:0000256" key="3">
    <source>
        <dbReference type="ARBA" id="ARBA00023125"/>
    </source>
</evidence>
<dbReference type="GO" id="GO:0001228">
    <property type="term" value="F:DNA-binding transcription activator activity, RNA polymerase II-specific"/>
    <property type="evidence" value="ECO:0007669"/>
    <property type="project" value="TreeGrafter"/>
</dbReference>
<dbReference type="GO" id="GO:0000978">
    <property type="term" value="F:RNA polymerase II cis-regulatory region sequence-specific DNA binding"/>
    <property type="evidence" value="ECO:0007669"/>
    <property type="project" value="TreeGrafter"/>
</dbReference>
<evidence type="ECO:0000259" key="7">
    <source>
        <dbReference type="PROSITE" id="PS51968"/>
    </source>
</evidence>
<dbReference type="Pfam" id="PF04516">
    <property type="entry name" value="CP2"/>
    <property type="match status" value="1"/>
</dbReference>
<comment type="caution">
    <text evidence="8">The sequence shown here is derived from an EMBL/GenBank/DDBJ whole genome shotgun (WGS) entry which is preliminary data.</text>
</comment>
<dbReference type="EMBL" id="JANPWZ010002408">
    <property type="protein sequence ID" value="KAJ3559066.1"/>
    <property type="molecule type" value="Genomic_DNA"/>
</dbReference>
<dbReference type="PROSITE" id="PS51968">
    <property type="entry name" value="GRH_CP2_DB"/>
    <property type="match status" value="1"/>
</dbReference>
<dbReference type="Pfam" id="PF25416">
    <property type="entry name" value="GRHL1_C"/>
    <property type="match status" value="1"/>
</dbReference>
<feature type="region of interest" description="Disordered" evidence="6">
    <location>
        <begin position="24"/>
        <end position="57"/>
    </location>
</feature>
<dbReference type="InterPro" id="IPR007604">
    <property type="entry name" value="CP2"/>
</dbReference>
<evidence type="ECO:0000256" key="6">
    <source>
        <dbReference type="SAM" id="MobiDB-lite"/>
    </source>
</evidence>
<protein>
    <recommendedName>
        <fullName evidence="7">Grh/CP2 DB domain-containing protein</fullName>
    </recommendedName>
</protein>
<dbReference type="Proteomes" id="UP001148614">
    <property type="component" value="Unassembled WGS sequence"/>
</dbReference>